<feature type="compositionally biased region" description="Basic residues" evidence="1">
    <location>
        <begin position="42"/>
        <end position="68"/>
    </location>
</feature>
<proteinExistence type="predicted"/>
<evidence type="ECO:0000256" key="1">
    <source>
        <dbReference type="SAM" id="MobiDB-lite"/>
    </source>
</evidence>
<sequence length="102" mass="11628">MNLLEQFKSAVVGGSRKRRKHRRSKRGGSTHKPLVGHELTGGRKHKKSGKKSRKLRKSRKSRKSHKKGGNMALKAAALPFSLLALQRLVGKKRSLKRRRSRR</sequence>
<dbReference type="AlphaFoldDB" id="A0A6C0AXJ0"/>
<protein>
    <submittedName>
        <fullName evidence="2">Uncharacterized protein</fullName>
    </submittedName>
</protein>
<feature type="region of interest" description="Disordered" evidence="1">
    <location>
        <begin position="1"/>
        <end position="73"/>
    </location>
</feature>
<dbReference type="EMBL" id="MN738811">
    <property type="protein sequence ID" value="QHS84677.1"/>
    <property type="molecule type" value="Genomic_DNA"/>
</dbReference>
<reference evidence="2" key="1">
    <citation type="journal article" date="2020" name="Nature">
        <title>Giant virus diversity and host interactions through global metagenomics.</title>
        <authorList>
            <person name="Schulz F."/>
            <person name="Roux S."/>
            <person name="Paez-Espino D."/>
            <person name="Jungbluth S."/>
            <person name="Walsh D.A."/>
            <person name="Denef V.J."/>
            <person name="McMahon K.D."/>
            <person name="Konstantinidis K.T."/>
            <person name="Eloe-Fadrosh E.A."/>
            <person name="Kyrpides N.C."/>
            <person name="Woyke T."/>
        </authorList>
    </citation>
    <scope>NUCLEOTIDE SEQUENCE</scope>
    <source>
        <strain evidence="2">GVMAG-S-ERX556022-25</strain>
    </source>
</reference>
<name>A0A6C0AXJ0_9ZZZZ</name>
<accession>A0A6C0AXJ0</accession>
<feature type="compositionally biased region" description="Basic residues" evidence="1">
    <location>
        <begin position="15"/>
        <end position="29"/>
    </location>
</feature>
<organism evidence="2">
    <name type="scientific">viral metagenome</name>
    <dbReference type="NCBI Taxonomy" id="1070528"/>
    <lineage>
        <taxon>unclassified sequences</taxon>
        <taxon>metagenomes</taxon>
        <taxon>organismal metagenomes</taxon>
    </lineage>
</organism>
<evidence type="ECO:0000313" key="2">
    <source>
        <dbReference type="EMBL" id="QHS84677.1"/>
    </source>
</evidence>